<sequence>MQSFHASAPPIPAMLRGRRHRLLTWGAVVCGVMILTLIAMDLQWKPFVLGFVAAALPVPLYVALALWLDRYEPEPPRTLFQTFAWGATFAVFLAYVANNVTEDLIGAVLGPQAGALLGSVITAPMVEELAKGFALFVLYRELRDEFDGVVDGVVYAAMVGLGFAMIENVQYYGAAFAEGGADSPAAVFVLRGMMSPFAHPLFTSIFGMGLGYRREHHGQRGSWLGPAAGLAGAMGLHALWNLSASLDGWFLILYMMVMVPAFLGVLWMIYRSLRREGSIVRRHLASLVEDGVLSGEELECLCVVRTRLEATARAWRRGGLRHWRARREMHRVASELAFHRWRVARGITLGPEADAQRDAEYLRRFCELCGAGRAEGAVPDRRAEPRTSPGTPG</sequence>
<dbReference type="EMBL" id="JACHIA010000021">
    <property type="protein sequence ID" value="MBB6073098.1"/>
    <property type="molecule type" value="Genomic_DNA"/>
</dbReference>
<feature type="transmembrane region" description="Helical" evidence="1">
    <location>
        <begin position="104"/>
        <end position="126"/>
    </location>
</feature>
<feature type="transmembrane region" description="Helical" evidence="1">
    <location>
        <begin position="248"/>
        <end position="270"/>
    </location>
</feature>
<gene>
    <name evidence="2" type="ORF">HNQ61_004765</name>
</gene>
<evidence type="ECO:0000313" key="3">
    <source>
        <dbReference type="Proteomes" id="UP000582837"/>
    </source>
</evidence>
<dbReference type="PANTHER" id="PTHR36844:SF1">
    <property type="entry name" value="PROTEASE PRSW"/>
    <property type="match status" value="1"/>
</dbReference>
<keyword evidence="1" id="KW-1133">Transmembrane helix</keyword>
<accession>A0A841H552</accession>
<feature type="transmembrane region" description="Helical" evidence="1">
    <location>
        <begin position="146"/>
        <end position="166"/>
    </location>
</feature>
<feature type="transmembrane region" description="Helical" evidence="1">
    <location>
        <begin position="22"/>
        <end position="40"/>
    </location>
</feature>
<keyword evidence="1" id="KW-0472">Membrane</keyword>
<proteinExistence type="predicted"/>
<feature type="transmembrane region" description="Helical" evidence="1">
    <location>
        <begin position="46"/>
        <end position="67"/>
    </location>
</feature>
<comment type="caution">
    <text evidence="2">The sequence shown here is derived from an EMBL/GenBank/DDBJ whole genome shotgun (WGS) entry which is preliminary data.</text>
</comment>
<dbReference type="Pfam" id="PF13367">
    <property type="entry name" value="PrsW-protease"/>
    <property type="match status" value="1"/>
</dbReference>
<feature type="transmembrane region" description="Helical" evidence="1">
    <location>
        <begin position="186"/>
        <end position="211"/>
    </location>
</feature>
<keyword evidence="3" id="KW-1185">Reference proteome</keyword>
<evidence type="ECO:0000256" key="1">
    <source>
        <dbReference type="SAM" id="Phobius"/>
    </source>
</evidence>
<reference evidence="2 3" key="1">
    <citation type="submission" date="2020-08" db="EMBL/GenBank/DDBJ databases">
        <title>Genomic Encyclopedia of Type Strains, Phase IV (KMG-IV): sequencing the most valuable type-strain genomes for metagenomic binning, comparative biology and taxonomic classification.</title>
        <authorList>
            <person name="Goeker M."/>
        </authorList>
    </citation>
    <scope>NUCLEOTIDE SEQUENCE [LARGE SCALE GENOMIC DNA]</scope>
    <source>
        <strain evidence="2 3">DSM 29007</strain>
    </source>
</reference>
<feature type="transmembrane region" description="Helical" evidence="1">
    <location>
        <begin position="79"/>
        <end position="98"/>
    </location>
</feature>
<protein>
    <submittedName>
        <fullName evidence="2">RsiW-degrading membrane proteinase PrsW (M82 family)</fullName>
    </submittedName>
</protein>
<dbReference type="RefSeq" id="WP_170035126.1">
    <property type="nucleotide sequence ID" value="NZ_JABDTL010000001.1"/>
</dbReference>
<dbReference type="GO" id="GO:0008233">
    <property type="term" value="F:peptidase activity"/>
    <property type="evidence" value="ECO:0007669"/>
    <property type="project" value="InterPro"/>
</dbReference>
<keyword evidence="1" id="KW-0812">Transmembrane</keyword>
<dbReference type="Proteomes" id="UP000582837">
    <property type="component" value="Unassembled WGS sequence"/>
</dbReference>
<feature type="transmembrane region" description="Helical" evidence="1">
    <location>
        <begin position="223"/>
        <end position="242"/>
    </location>
</feature>
<dbReference type="InterPro" id="IPR026898">
    <property type="entry name" value="PrsW"/>
</dbReference>
<organism evidence="2 3">
    <name type="scientific">Longimicrobium terrae</name>
    <dbReference type="NCBI Taxonomy" id="1639882"/>
    <lineage>
        <taxon>Bacteria</taxon>
        <taxon>Pseudomonadati</taxon>
        <taxon>Gemmatimonadota</taxon>
        <taxon>Longimicrobiia</taxon>
        <taxon>Longimicrobiales</taxon>
        <taxon>Longimicrobiaceae</taxon>
        <taxon>Longimicrobium</taxon>
    </lineage>
</organism>
<dbReference type="AlphaFoldDB" id="A0A841H552"/>
<evidence type="ECO:0000313" key="2">
    <source>
        <dbReference type="EMBL" id="MBB6073098.1"/>
    </source>
</evidence>
<name>A0A841H552_9BACT</name>
<dbReference type="PANTHER" id="PTHR36844">
    <property type="entry name" value="PROTEASE PRSW"/>
    <property type="match status" value="1"/>
</dbReference>